<sequence>MRNKVVAVLVLAMVLVSLVACGGKETPAADESEKPSEEASEEIELTVFAAASMTETLQEIEALYQEEAPNVKLSFNFDSSGTLQTQIEEGALCDVFISAGEKQMNALEEGELLAAGTRLDLLLNQVTLCVPEENPKGITSFEDLGQKLSGEEMLFAMGNSDVPVGQYTQKILTYFSLDESALAAAGKISYGSNVKEVTTWISEGSVDAGVVYCTDAFSADLEIVDAATEDMCGKVLYPAAVIKGTEQEEAAKAYLEFLKTDAAVAIFEKVGFTKAF</sequence>
<proteinExistence type="inferred from homology"/>
<evidence type="ECO:0000256" key="2">
    <source>
        <dbReference type="ARBA" id="ARBA00022723"/>
    </source>
</evidence>
<dbReference type="PROSITE" id="PS51257">
    <property type="entry name" value="PROKAR_LIPOPROTEIN"/>
    <property type="match status" value="1"/>
</dbReference>
<evidence type="ECO:0000313" key="5">
    <source>
        <dbReference type="EMBL" id="MCP1109647.1"/>
    </source>
</evidence>
<evidence type="ECO:0000256" key="4">
    <source>
        <dbReference type="SAM" id="SignalP"/>
    </source>
</evidence>
<reference evidence="5 6" key="1">
    <citation type="journal article" date="2022" name="Genome Biol. Evol.">
        <title>Host diet, physiology and behaviors set the stage for Lachnospiraceae cladogenesis.</title>
        <authorList>
            <person name="Vera-Ponce De Leon A."/>
            <person name="Schneider M."/>
            <person name="Jahnes B.C."/>
            <person name="Sadowski V."/>
            <person name="Camuy-Velez L.A."/>
            <person name="Duan J."/>
            <person name="Sabree Z.L."/>
        </authorList>
    </citation>
    <scope>NUCLEOTIDE SEQUENCE [LARGE SCALE GENOMIC DNA]</scope>
    <source>
        <strain evidence="5 6">PAL227</strain>
    </source>
</reference>
<accession>A0ABT1EIP9</accession>
<dbReference type="SUPFAM" id="SSF53850">
    <property type="entry name" value="Periplasmic binding protein-like II"/>
    <property type="match status" value="1"/>
</dbReference>
<dbReference type="PIRSF" id="PIRSF004846">
    <property type="entry name" value="ModA"/>
    <property type="match status" value="1"/>
</dbReference>
<feature type="chain" id="PRO_5046546317" evidence="4">
    <location>
        <begin position="23"/>
        <end position="276"/>
    </location>
</feature>
<gene>
    <name evidence="5" type="primary">modA</name>
    <name evidence="5" type="ORF">NK118_05190</name>
</gene>
<dbReference type="NCBIfam" id="TIGR01256">
    <property type="entry name" value="modA"/>
    <property type="match status" value="1"/>
</dbReference>
<keyword evidence="3 4" id="KW-0732">Signal</keyword>
<dbReference type="RefSeq" id="WP_262068528.1">
    <property type="nucleotide sequence ID" value="NZ_JAMXOC010000005.1"/>
</dbReference>
<dbReference type="PANTHER" id="PTHR30632:SF0">
    <property type="entry name" value="SULFATE-BINDING PROTEIN"/>
    <property type="match status" value="1"/>
</dbReference>
<keyword evidence="6" id="KW-1185">Reference proteome</keyword>
<dbReference type="InterPro" id="IPR005950">
    <property type="entry name" value="ModA"/>
</dbReference>
<dbReference type="Proteomes" id="UP001523565">
    <property type="component" value="Unassembled WGS sequence"/>
</dbReference>
<evidence type="ECO:0000256" key="3">
    <source>
        <dbReference type="ARBA" id="ARBA00022729"/>
    </source>
</evidence>
<dbReference type="PANTHER" id="PTHR30632">
    <property type="entry name" value="MOLYBDATE-BINDING PERIPLASMIC PROTEIN"/>
    <property type="match status" value="1"/>
</dbReference>
<dbReference type="InterPro" id="IPR050682">
    <property type="entry name" value="ModA/WtpA"/>
</dbReference>
<keyword evidence="2" id="KW-0479">Metal-binding</keyword>
<comment type="caution">
    <text evidence="5">The sequence shown here is derived from an EMBL/GenBank/DDBJ whole genome shotgun (WGS) entry which is preliminary data.</text>
</comment>
<evidence type="ECO:0000256" key="1">
    <source>
        <dbReference type="ARBA" id="ARBA00009175"/>
    </source>
</evidence>
<name>A0ABT1EIP9_9FIRM</name>
<evidence type="ECO:0000313" key="6">
    <source>
        <dbReference type="Proteomes" id="UP001523565"/>
    </source>
</evidence>
<protein>
    <submittedName>
        <fullName evidence="5">Molybdate ABC transporter substrate-binding protein</fullName>
    </submittedName>
</protein>
<feature type="signal peptide" evidence="4">
    <location>
        <begin position="1"/>
        <end position="22"/>
    </location>
</feature>
<dbReference type="EMBL" id="JAMZFV010000005">
    <property type="protein sequence ID" value="MCP1109647.1"/>
    <property type="molecule type" value="Genomic_DNA"/>
</dbReference>
<dbReference type="Gene3D" id="3.40.190.10">
    <property type="entry name" value="Periplasmic binding protein-like II"/>
    <property type="match status" value="2"/>
</dbReference>
<comment type="similarity">
    <text evidence="1">Belongs to the bacterial solute-binding protein ModA family.</text>
</comment>
<organism evidence="5 6">
    <name type="scientific">Ohessyouella blattaphilus</name>
    <dbReference type="NCBI Taxonomy" id="2949333"/>
    <lineage>
        <taxon>Bacteria</taxon>
        <taxon>Bacillati</taxon>
        <taxon>Bacillota</taxon>
        <taxon>Clostridia</taxon>
        <taxon>Lachnospirales</taxon>
        <taxon>Lachnospiraceae</taxon>
        <taxon>Ohessyouella</taxon>
    </lineage>
</organism>
<dbReference type="Pfam" id="PF13531">
    <property type="entry name" value="SBP_bac_11"/>
    <property type="match status" value="1"/>
</dbReference>